<organism evidence="1 2">
    <name type="scientific">Lactococcus lactis</name>
    <dbReference type="NCBI Taxonomy" id="1358"/>
    <lineage>
        <taxon>Bacteria</taxon>
        <taxon>Bacillati</taxon>
        <taxon>Bacillota</taxon>
        <taxon>Bacilli</taxon>
        <taxon>Lactobacillales</taxon>
        <taxon>Streptococcaceae</taxon>
        <taxon>Lactococcus</taxon>
    </lineage>
</organism>
<evidence type="ECO:0000313" key="1">
    <source>
        <dbReference type="EMBL" id="PAK88854.1"/>
    </source>
</evidence>
<proteinExistence type="predicted"/>
<protein>
    <submittedName>
        <fullName evidence="1">Uncharacterized protein</fullName>
    </submittedName>
</protein>
<dbReference type="Proteomes" id="UP000215635">
    <property type="component" value="Unassembled WGS sequence"/>
</dbReference>
<accession>A0AAQ0U076</accession>
<evidence type="ECO:0000313" key="2">
    <source>
        <dbReference type="Proteomes" id="UP000215635"/>
    </source>
</evidence>
<sequence length="73" mass="8529">MAKKMKADVNVDVDYLTKVLKLSEKEKTEFFVELYRLIKSKGMVNQFLEVAQRTLSAEAFNGIKEWIEQNKTN</sequence>
<dbReference type="EMBL" id="NCWV01000008">
    <property type="protein sequence ID" value="PAK88854.1"/>
    <property type="molecule type" value="Genomic_DNA"/>
</dbReference>
<reference evidence="1 2" key="1">
    <citation type="submission" date="2017-04" db="EMBL/GenBank/DDBJ databases">
        <title>Kefir bacterial isolates.</title>
        <authorList>
            <person name="Kim Y."/>
            <person name="Blasche S."/>
            <person name="Patil K.R."/>
        </authorList>
    </citation>
    <scope>NUCLEOTIDE SEQUENCE [LARGE SCALE GENOMIC DNA]</scope>
    <source>
        <strain evidence="1 2">OG2</strain>
    </source>
</reference>
<dbReference type="RefSeq" id="WP_095348210.1">
    <property type="nucleotide sequence ID" value="NZ_CP184687.1"/>
</dbReference>
<comment type="caution">
    <text evidence="1">The sequence shown here is derived from an EMBL/GenBank/DDBJ whole genome shotgun (WGS) entry which is preliminary data.</text>
</comment>
<dbReference type="AlphaFoldDB" id="A0AAQ0U076"/>
<gene>
    <name evidence="1" type="ORF">B8W88_07705</name>
</gene>
<name>A0AAQ0U076_9LACT</name>